<sequence length="716" mass="75688">MAVGGGPFRSSSSQRSTSRSSLVVASAWLLTLALVALPSRVSAEQAWSVGGGRVIFDFNVPYLHDLGLDFTVGAGPVPEHDADTPRWSFPVRAGSDFRFRTEYGIALPAGSPGGALRLDATITVRDRRSGRQTRFTDLEIVQLPAPGSEVAAAEDGPPLVLRSASSGLVFCQLVSAMLDFRPKEKLLRIHYLNARLAKEWAAAIGRPDLAGLVIGGGELRGGARLLSSTAPTRPRHPATLLAGVKDVALGALSSIQQVGHIGTFPTGTTGMALSTTSCNLGTADVPWLGPMQTDHPMIEMAIYRLLNGRFEQIGVSWLKHGFFAQSNHVCSTCQNPSDGSFLGVGCSDTYGVNNNEDRDYLGPRSETNPFTGIWNCVGSWFSGGQPDCIRRQGAANVSSSVAHRLAASDADLGNAGATYYYEAAYIVRADVSIHNNWGSRLCTMSWNGSSWTFTTPSTGNALVSGPALERWGDLRTYAQVAADDGQVLLATQATALGGGMYHYEYALFNQNSGRAIRSFSLPIAGVSTITNIGFHDNDNGASTDWSVTVDPGAISWHTATYGANPAAPALGFGTMVNFRFDAHAAPSSVTATMGIFKPGVGTEISAATTGPFNSTTGVEASLGGGLPRITGIRPNPTTRSATIAFTLPKAGSARLEIYDAQGRRVRTLMDQAYALGPQTLVWDGRAENGTRVFAGVYHVRLEAGGITIAKPLVVVK</sequence>
<evidence type="ECO:0000313" key="3">
    <source>
        <dbReference type="Proteomes" id="UP000319771"/>
    </source>
</evidence>
<comment type="caution">
    <text evidence="2">The sequence shown here is derived from an EMBL/GenBank/DDBJ whole genome shotgun (WGS) entry which is preliminary data.</text>
</comment>
<accession>A0A538UEJ6</accession>
<dbReference type="NCBIfam" id="TIGR04183">
    <property type="entry name" value="Por_Secre_tail"/>
    <property type="match status" value="1"/>
</dbReference>
<evidence type="ECO:0000259" key="1">
    <source>
        <dbReference type="Pfam" id="PF13860"/>
    </source>
</evidence>
<gene>
    <name evidence="2" type="ORF">E6K81_00265</name>
</gene>
<feature type="domain" description="FlgD/Vpr Ig-like" evidence="1">
    <location>
        <begin position="640"/>
        <end position="703"/>
    </location>
</feature>
<dbReference type="InterPro" id="IPR026444">
    <property type="entry name" value="Secre_tail"/>
</dbReference>
<dbReference type="AlphaFoldDB" id="A0A538UEJ6"/>
<dbReference type="InterPro" id="IPR025965">
    <property type="entry name" value="FlgD/Vpr_Ig-like"/>
</dbReference>
<dbReference type="Proteomes" id="UP000319771">
    <property type="component" value="Unassembled WGS sequence"/>
</dbReference>
<dbReference type="EMBL" id="VBPB01000003">
    <property type="protein sequence ID" value="TMQ74300.1"/>
    <property type="molecule type" value="Genomic_DNA"/>
</dbReference>
<dbReference type="Gene3D" id="2.60.40.4070">
    <property type="match status" value="1"/>
</dbReference>
<dbReference type="Pfam" id="PF13860">
    <property type="entry name" value="FlgD_ig"/>
    <property type="match status" value="1"/>
</dbReference>
<name>A0A538UEJ6_UNCEI</name>
<organism evidence="2 3">
    <name type="scientific">Eiseniibacteriota bacterium</name>
    <dbReference type="NCBI Taxonomy" id="2212470"/>
    <lineage>
        <taxon>Bacteria</taxon>
        <taxon>Candidatus Eiseniibacteriota</taxon>
    </lineage>
</organism>
<proteinExistence type="predicted"/>
<protein>
    <submittedName>
        <fullName evidence="2">T9SS type A sorting domain-containing protein</fullName>
    </submittedName>
</protein>
<reference evidence="2 3" key="1">
    <citation type="journal article" date="2019" name="Nat. Microbiol.">
        <title>Mediterranean grassland soil C-N compound turnover is dependent on rainfall and depth, and is mediated by genomically divergent microorganisms.</title>
        <authorList>
            <person name="Diamond S."/>
            <person name="Andeer P.F."/>
            <person name="Li Z."/>
            <person name="Crits-Christoph A."/>
            <person name="Burstein D."/>
            <person name="Anantharaman K."/>
            <person name="Lane K.R."/>
            <person name="Thomas B.C."/>
            <person name="Pan C."/>
            <person name="Northen T.R."/>
            <person name="Banfield J.F."/>
        </authorList>
    </citation>
    <scope>NUCLEOTIDE SEQUENCE [LARGE SCALE GENOMIC DNA]</scope>
    <source>
        <strain evidence="2">WS_11</strain>
    </source>
</reference>
<evidence type="ECO:0000313" key="2">
    <source>
        <dbReference type="EMBL" id="TMQ74300.1"/>
    </source>
</evidence>